<dbReference type="NCBIfam" id="TIGR00100">
    <property type="entry name" value="hypA"/>
    <property type="match status" value="1"/>
</dbReference>
<accession>A0A7X3H263</accession>
<feature type="binding site" evidence="5">
    <location>
        <position position="92"/>
    </location>
    <ligand>
        <name>Zn(2+)</name>
        <dbReference type="ChEBI" id="CHEBI:29105"/>
    </ligand>
</feature>
<dbReference type="AlphaFoldDB" id="A0A7X3H263"/>
<name>A0A7X3H263_9GAMM</name>
<dbReference type="Proteomes" id="UP000437638">
    <property type="component" value="Unassembled WGS sequence"/>
</dbReference>
<comment type="similarity">
    <text evidence="1 5">Belongs to the HypA/HybF family.</text>
</comment>
<evidence type="ECO:0000313" key="6">
    <source>
        <dbReference type="EMBL" id="MWJ28165.1"/>
    </source>
</evidence>
<keyword evidence="2 5" id="KW-0533">Nickel</keyword>
<dbReference type="GO" id="GO:0051604">
    <property type="term" value="P:protein maturation"/>
    <property type="evidence" value="ECO:0007669"/>
    <property type="project" value="InterPro"/>
</dbReference>
<feature type="binding site" evidence="5">
    <location>
        <position position="76"/>
    </location>
    <ligand>
        <name>Zn(2+)</name>
        <dbReference type="ChEBI" id="CHEBI:29105"/>
    </ligand>
</feature>
<dbReference type="EMBL" id="WTKP01000005">
    <property type="protein sequence ID" value="MWJ28165.1"/>
    <property type="molecule type" value="Genomic_DNA"/>
</dbReference>
<dbReference type="PANTHER" id="PTHR34535:SF3">
    <property type="entry name" value="HYDROGENASE MATURATION FACTOR HYPA"/>
    <property type="match status" value="1"/>
</dbReference>
<proteinExistence type="inferred from homology"/>
<dbReference type="PIRSF" id="PIRSF004761">
    <property type="entry name" value="Hydrgn_mat_HypA"/>
    <property type="match status" value="1"/>
</dbReference>
<feature type="binding site" evidence="5">
    <location>
        <position position="89"/>
    </location>
    <ligand>
        <name>Zn(2+)</name>
        <dbReference type="ChEBI" id="CHEBI:29105"/>
    </ligand>
</feature>
<feature type="binding site" evidence="5">
    <location>
        <position position="2"/>
    </location>
    <ligand>
        <name>Ni(2+)</name>
        <dbReference type="ChEBI" id="CHEBI:49786"/>
    </ligand>
</feature>
<dbReference type="Gene3D" id="3.30.2320.80">
    <property type="match status" value="1"/>
</dbReference>
<keyword evidence="7" id="KW-1185">Reference proteome</keyword>
<gene>
    <name evidence="5 6" type="primary">hypA</name>
    <name evidence="6" type="ORF">GPM19_08095</name>
</gene>
<evidence type="ECO:0000256" key="4">
    <source>
        <dbReference type="ARBA" id="ARBA00022833"/>
    </source>
</evidence>
<keyword evidence="3 5" id="KW-0479">Metal-binding</keyword>
<reference evidence="6 7" key="1">
    <citation type="submission" date="2019-12" db="EMBL/GenBank/DDBJ databases">
        <title>Halomonas rutogse sp. nov. isolated from two lakes on Tibetan Plateau.</title>
        <authorList>
            <person name="Gao P."/>
        </authorList>
    </citation>
    <scope>NUCLEOTIDE SEQUENCE [LARGE SCALE GENOMIC DNA]</scope>
    <source>
        <strain evidence="6 7">ZH2S</strain>
    </source>
</reference>
<dbReference type="RefSeq" id="WP_160418540.1">
    <property type="nucleotide sequence ID" value="NZ_WTKP01000005.1"/>
</dbReference>
<evidence type="ECO:0000256" key="3">
    <source>
        <dbReference type="ARBA" id="ARBA00022723"/>
    </source>
</evidence>
<dbReference type="GO" id="GO:0008270">
    <property type="term" value="F:zinc ion binding"/>
    <property type="evidence" value="ECO:0007669"/>
    <property type="project" value="UniProtKB-UniRule"/>
</dbReference>
<comment type="caution">
    <text evidence="6">The sequence shown here is derived from an EMBL/GenBank/DDBJ whole genome shotgun (WGS) entry which is preliminary data.</text>
</comment>
<protein>
    <recommendedName>
        <fullName evidence="5">Hydrogenase maturation factor HypA</fullName>
    </recommendedName>
</protein>
<dbReference type="PROSITE" id="PS01249">
    <property type="entry name" value="HYPA"/>
    <property type="match status" value="1"/>
</dbReference>
<evidence type="ECO:0000256" key="2">
    <source>
        <dbReference type="ARBA" id="ARBA00022596"/>
    </source>
</evidence>
<dbReference type="InterPro" id="IPR000688">
    <property type="entry name" value="HypA/HybF"/>
</dbReference>
<feature type="binding site" evidence="5">
    <location>
        <position position="73"/>
    </location>
    <ligand>
        <name>Zn(2+)</name>
        <dbReference type="ChEBI" id="CHEBI:29105"/>
    </ligand>
</feature>
<evidence type="ECO:0000313" key="7">
    <source>
        <dbReference type="Proteomes" id="UP000437638"/>
    </source>
</evidence>
<evidence type="ECO:0000256" key="5">
    <source>
        <dbReference type="HAMAP-Rule" id="MF_00213"/>
    </source>
</evidence>
<evidence type="ECO:0000256" key="1">
    <source>
        <dbReference type="ARBA" id="ARBA00010748"/>
    </source>
</evidence>
<dbReference type="GO" id="GO:0016151">
    <property type="term" value="F:nickel cation binding"/>
    <property type="evidence" value="ECO:0007669"/>
    <property type="project" value="UniProtKB-UniRule"/>
</dbReference>
<comment type="function">
    <text evidence="5">Involved in the maturation of [NiFe] hydrogenases. Required for nickel insertion into the metal center of the hydrogenase.</text>
</comment>
<keyword evidence="4 5" id="KW-0862">Zinc</keyword>
<dbReference type="Pfam" id="PF01155">
    <property type="entry name" value="HypA"/>
    <property type="match status" value="1"/>
</dbReference>
<dbReference type="InterPro" id="IPR020538">
    <property type="entry name" value="Hydgase_Ni_incorp_HypA/HybF_CS"/>
</dbReference>
<dbReference type="HAMAP" id="MF_00213">
    <property type="entry name" value="HypA_HybF"/>
    <property type="match status" value="1"/>
</dbReference>
<sequence length="123" mass="13035">MHELSLCRSLLRQTLEVAEQHGALAVTVVRLQIGPLSSVEPELLKTAFPLAAAGTIAESAKLNLTATCIEVYCKSCKKTCRAAPNQLCCTSCGSCSTQLVSGDELILESVELTLDEPSAIKCP</sequence>
<organism evidence="6 7">
    <name type="scientific">Vreelandella zhuhanensis</name>
    <dbReference type="NCBI Taxonomy" id="2684210"/>
    <lineage>
        <taxon>Bacteria</taxon>
        <taxon>Pseudomonadati</taxon>
        <taxon>Pseudomonadota</taxon>
        <taxon>Gammaproteobacteria</taxon>
        <taxon>Oceanospirillales</taxon>
        <taxon>Halomonadaceae</taxon>
        <taxon>Vreelandella</taxon>
    </lineage>
</organism>
<dbReference type="PANTHER" id="PTHR34535">
    <property type="entry name" value="HYDROGENASE MATURATION FACTOR HYPA"/>
    <property type="match status" value="1"/>
</dbReference>